<keyword evidence="3" id="KW-1185">Reference proteome</keyword>
<accession>A0A8K0R4N9</accession>
<organism evidence="2 3">
    <name type="scientific">Paraphoma chrysanthemicola</name>
    <dbReference type="NCBI Taxonomy" id="798071"/>
    <lineage>
        <taxon>Eukaryota</taxon>
        <taxon>Fungi</taxon>
        <taxon>Dikarya</taxon>
        <taxon>Ascomycota</taxon>
        <taxon>Pezizomycotina</taxon>
        <taxon>Dothideomycetes</taxon>
        <taxon>Pleosporomycetidae</taxon>
        <taxon>Pleosporales</taxon>
        <taxon>Pleosporineae</taxon>
        <taxon>Phaeosphaeriaceae</taxon>
        <taxon>Paraphoma</taxon>
    </lineage>
</organism>
<dbReference type="GO" id="GO:0008237">
    <property type="term" value="F:metallopeptidase activity"/>
    <property type="evidence" value="ECO:0007669"/>
    <property type="project" value="InterPro"/>
</dbReference>
<keyword evidence="1" id="KW-0732">Signal</keyword>
<dbReference type="InterPro" id="IPR024079">
    <property type="entry name" value="MetalloPept_cat_dom_sf"/>
</dbReference>
<dbReference type="AlphaFoldDB" id="A0A8K0R4N9"/>
<dbReference type="OrthoDB" id="4585232at2759"/>
<comment type="caution">
    <text evidence="2">The sequence shown here is derived from an EMBL/GenBank/DDBJ whole genome shotgun (WGS) entry which is preliminary data.</text>
</comment>
<name>A0A8K0R4N9_9PLEO</name>
<evidence type="ECO:0000313" key="2">
    <source>
        <dbReference type="EMBL" id="KAH7083834.1"/>
    </source>
</evidence>
<evidence type="ECO:0000256" key="1">
    <source>
        <dbReference type="SAM" id="SignalP"/>
    </source>
</evidence>
<dbReference type="Proteomes" id="UP000813461">
    <property type="component" value="Unassembled WGS sequence"/>
</dbReference>
<feature type="chain" id="PRO_5035474580" description="Lysine-specific metallo-endopeptidase domain-containing protein" evidence="1">
    <location>
        <begin position="21"/>
        <end position="326"/>
    </location>
</feature>
<proteinExistence type="predicted"/>
<reference evidence="2" key="1">
    <citation type="journal article" date="2021" name="Nat. Commun.">
        <title>Genetic determinants of endophytism in the Arabidopsis root mycobiome.</title>
        <authorList>
            <person name="Mesny F."/>
            <person name="Miyauchi S."/>
            <person name="Thiergart T."/>
            <person name="Pickel B."/>
            <person name="Atanasova L."/>
            <person name="Karlsson M."/>
            <person name="Huettel B."/>
            <person name="Barry K.W."/>
            <person name="Haridas S."/>
            <person name="Chen C."/>
            <person name="Bauer D."/>
            <person name="Andreopoulos W."/>
            <person name="Pangilinan J."/>
            <person name="LaButti K."/>
            <person name="Riley R."/>
            <person name="Lipzen A."/>
            <person name="Clum A."/>
            <person name="Drula E."/>
            <person name="Henrissat B."/>
            <person name="Kohler A."/>
            <person name="Grigoriev I.V."/>
            <person name="Martin F.M."/>
            <person name="Hacquard S."/>
        </authorList>
    </citation>
    <scope>NUCLEOTIDE SEQUENCE</scope>
    <source>
        <strain evidence="2">MPI-SDFR-AT-0120</strain>
    </source>
</reference>
<evidence type="ECO:0008006" key="4">
    <source>
        <dbReference type="Google" id="ProtNLM"/>
    </source>
</evidence>
<protein>
    <recommendedName>
        <fullName evidence="4">Lysine-specific metallo-endopeptidase domain-containing protein</fullName>
    </recommendedName>
</protein>
<gene>
    <name evidence="2" type="ORF">FB567DRAFT_92897</name>
</gene>
<dbReference type="EMBL" id="JAGMVJ010000013">
    <property type="protein sequence ID" value="KAH7083834.1"/>
    <property type="molecule type" value="Genomic_DNA"/>
</dbReference>
<evidence type="ECO:0000313" key="3">
    <source>
        <dbReference type="Proteomes" id="UP000813461"/>
    </source>
</evidence>
<dbReference type="Gene3D" id="3.40.390.10">
    <property type="entry name" value="Collagenase (Catalytic Domain)"/>
    <property type="match status" value="1"/>
</dbReference>
<feature type="signal peptide" evidence="1">
    <location>
        <begin position="1"/>
        <end position="20"/>
    </location>
</feature>
<sequence>MLFIKAISVAGLVLPFQVHCLSVFVHKSCSDRSNWNAYFEESLNHARISVRRLDSASDTDFAAVFRRIFHTEKSSQTAAWARDMMKRVADLTITTDHKLSNIRIYCDNDSRFTAVVHGGITKYLDRENMMISKNQPSCLKQPPAEGRTYDRPTRNRSDGHNSHRVVITICDALMNEPDSGTVPRRLEDLNGKDMHDTLVKDLDVLVSATMLHELVHAVSLDSAAERLEILDQINPTNEAPDKYTAYGWDNIIEKDAETAIKNADNYAYLGIWASLADMGYTLPRLSEATDATLLAEAESDAHRGILRRYANITKRSLMGRMMRFFA</sequence>